<name>A0A8J2P2P7_9HEXA</name>
<feature type="compositionally biased region" description="Polar residues" evidence="1">
    <location>
        <begin position="23"/>
        <end position="34"/>
    </location>
</feature>
<sequence length="47" mass="5143">ANTLTPTELEEVLDKEEENTTEVLQSNGLRSNGTCELIQPNDPGDVQ</sequence>
<evidence type="ECO:0000313" key="2">
    <source>
        <dbReference type="EMBL" id="CAG7729710.1"/>
    </source>
</evidence>
<keyword evidence="3" id="KW-1185">Reference proteome</keyword>
<gene>
    <name evidence="2" type="ORF">AFUS01_LOCUS18405</name>
</gene>
<evidence type="ECO:0000256" key="1">
    <source>
        <dbReference type="SAM" id="MobiDB-lite"/>
    </source>
</evidence>
<evidence type="ECO:0000313" key="3">
    <source>
        <dbReference type="Proteomes" id="UP000708208"/>
    </source>
</evidence>
<protein>
    <submittedName>
        <fullName evidence="2">Uncharacterized protein</fullName>
    </submittedName>
</protein>
<dbReference type="EMBL" id="CAJVCH010182855">
    <property type="protein sequence ID" value="CAG7729710.1"/>
    <property type="molecule type" value="Genomic_DNA"/>
</dbReference>
<feature type="compositionally biased region" description="Acidic residues" evidence="1">
    <location>
        <begin position="8"/>
        <end position="20"/>
    </location>
</feature>
<comment type="caution">
    <text evidence="2">The sequence shown here is derived from an EMBL/GenBank/DDBJ whole genome shotgun (WGS) entry which is preliminary data.</text>
</comment>
<reference evidence="2" key="1">
    <citation type="submission" date="2021-06" db="EMBL/GenBank/DDBJ databases">
        <authorList>
            <person name="Hodson N. C."/>
            <person name="Mongue J. A."/>
            <person name="Jaron S. K."/>
        </authorList>
    </citation>
    <scope>NUCLEOTIDE SEQUENCE</scope>
</reference>
<dbReference type="AlphaFoldDB" id="A0A8J2P2P7"/>
<dbReference type="Proteomes" id="UP000708208">
    <property type="component" value="Unassembled WGS sequence"/>
</dbReference>
<organism evidence="2 3">
    <name type="scientific">Allacma fusca</name>
    <dbReference type="NCBI Taxonomy" id="39272"/>
    <lineage>
        <taxon>Eukaryota</taxon>
        <taxon>Metazoa</taxon>
        <taxon>Ecdysozoa</taxon>
        <taxon>Arthropoda</taxon>
        <taxon>Hexapoda</taxon>
        <taxon>Collembola</taxon>
        <taxon>Symphypleona</taxon>
        <taxon>Sminthuridae</taxon>
        <taxon>Allacma</taxon>
    </lineage>
</organism>
<proteinExistence type="predicted"/>
<accession>A0A8J2P2P7</accession>
<feature type="non-terminal residue" evidence="2">
    <location>
        <position position="1"/>
    </location>
</feature>
<feature type="region of interest" description="Disordered" evidence="1">
    <location>
        <begin position="1"/>
        <end position="47"/>
    </location>
</feature>